<dbReference type="Gene3D" id="1.10.730.10">
    <property type="entry name" value="Isoleucyl-tRNA Synthetase, Domain 1"/>
    <property type="match status" value="1"/>
</dbReference>
<feature type="short sequence motif" description="'HIGH' region" evidence="10">
    <location>
        <begin position="161"/>
        <end position="171"/>
    </location>
</feature>
<keyword evidence="15" id="KW-1185">Reference proteome</keyword>
<dbReference type="InterPro" id="IPR001412">
    <property type="entry name" value="aa-tRNA-synth_I_CS"/>
</dbReference>
<dbReference type="STRING" id="1453999.AW06_000382"/>
<dbReference type="GO" id="GO:0006420">
    <property type="term" value="P:arginyl-tRNA aminoacylation"/>
    <property type="evidence" value="ECO:0007669"/>
    <property type="project" value="UniProtKB-UniRule"/>
</dbReference>
<dbReference type="GO" id="GO:0005524">
    <property type="term" value="F:ATP binding"/>
    <property type="evidence" value="ECO:0007669"/>
    <property type="project" value="UniProtKB-UniRule"/>
</dbReference>
<dbReference type="CDD" id="cd00671">
    <property type="entry name" value="ArgRS_core"/>
    <property type="match status" value="1"/>
</dbReference>
<evidence type="ECO:0000259" key="13">
    <source>
        <dbReference type="SMART" id="SM01016"/>
    </source>
</evidence>
<sequence>MRTAVLAVLAINRQVAHCASYNQQLDQILSQKHSMSHDPKSHLAELIRAALRSVAPSESDAAIHIERPKLATHGDFSCNLAMQLARSIRRNPRQLAQLLISELPYSPLVDRSEVAGAGFINFHLSPAAKLEVLRRILEQGAAFGRSTTGGKRRVLVEFVSANPTGPLHVGHGRGAAYGGSLCKLLGHAGWDVTSEYYVNDAGRQMDILALSTWLRYLELSRPDSVPFPPSAYQGEYVRDMARQLLMAHPGRYLRPLANISEGLPGLPDPERTDAVAGQQRETQLDALIARAKQLLGEEWKTLHDFVLTEQLADCRRDLEESGVHFDVWFSEQSLFDVGLVARCVERLDKSGHLYVQDGARWFRSTAFGDEKDRVVQRDNGLYTYFASDIAYHLNKYERGFQRIINVWGADHHGYIPRVRGAISALGLDPDVLEVALVQFAVLYRSGWKAQMSTRSGDFVTLRTLREDVGNDACRFFYVLRKSDQHLDFDLDLAKSQSNDNPVYYIQYAHARVCSVLALWGGEPAGLTAADLSRLESPYELALAARLGEFPEVVETAASELAPHLVAFYLKDLAAEFHSYYNAERILVDDPALRDARVALAAAVRQVIHNGMAILGVSCPESM</sequence>
<dbReference type="PRINTS" id="PR01038">
    <property type="entry name" value="TRNASYNTHARG"/>
</dbReference>
<keyword evidence="3 10" id="KW-0963">Cytoplasm</keyword>
<dbReference type="SUPFAM" id="SSF52374">
    <property type="entry name" value="Nucleotidylyl transferase"/>
    <property type="match status" value="1"/>
</dbReference>
<comment type="caution">
    <text evidence="14">The sequence shown here is derived from an EMBL/GenBank/DDBJ whole genome shotgun (WGS) entry which is preliminary data.</text>
</comment>
<evidence type="ECO:0000256" key="10">
    <source>
        <dbReference type="HAMAP-Rule" id="MF_00123"/>
    </source>
</evidence>
<dbReference type="PANTHER" id="PTHR11956">
    <property type="entry name" value="ARGINYL-TRNA SYNTHETASE"/>
    <property type="match status" value="1"/>
</dbReference>
<evidence type="ECO:0000256" key="9">
    <source>
        <dbReference type="ARBA" id="ARBA00049339"/>
    </source>
</evidence>
<evidence type="ECO:0000256" key="8">
    <source>
        <dbReference type="ARBA" id="ARBA00023146"/>
    </source>
</evidence>
<dbReference type="SMART" id="SM00836">
    <property type="entry name" value="DALR_1"/>
    <property type="match status" value="1"/>
</dbReference>
<feature type="domain" description="Arginyl tRNA synthetase N-terminal" evidence="13">
    <location>
        <begin position="41"/>
        <end position="124"/>
    </location>
</feature>
<evidence type="ECO:0000256" key="3">
    <source>
        <dbReference type="ARBA" id="ARBA00022490"/>
    </source>
</evidence>
<proteinExistence type="inferred from homology"/>
<dbReference type="InterPro" id="IPR014729">
    <property type="entry name" value="Rossmann-like_a/b/a_fold"/>
</dbReference>
<dbReference type="Pfam" id="PF03485">
    <property type="entry name" value="Arg_tRNA_synt_N"/>
    <property type="match status" value="1"/>
</dbReference>
<evidence type="ECO:0000256" key="2">
    <source>
        <dbReference type="ARBA" id="ARBA00005594"/>
    </source>
</evidence>
<evidence type="ECO:0000256" key="6">
    <source>
        <dbReference type="ARBA" id="ARBA00022840"/>
    </source>
</evidence>
<evidence type="ECO:0000256" key="5">
    <source>
        <dbReference type="ARBA" id="ARBA00022741"/>
    </source>
</evidence>
<dbReference type="InterPro" id="IPR035684">
    <property type="entry name" value="ArgRS_core"/>
</dbReference>
<dbReference type="Pfam" id="PF05746">
    <property type="entry name" value="DALR_1"/>
    <property type="match status" value="1"/>
</dbReference>
<dbReference type="PROSITE" id="PS00178">
    <property type="entry name" value="AA_TRNA_LIGASE_I"/>
    <property type="match status" value="1"/>
</dbReference>
<reference evidence="14" key="1">
    <citation type="submission" date="2014-02" db="EMBL/GenBank/DDBJ databases">
        <title>Expanding our view of genomic diversity in Candidatus Accumulibacter clades.</title>
        <authorList>
            <person name="Skennerton C.T."/>
            <person name="Barr J.J."/>
            <person name="Slater F.R."/>
            <person name="Bond P.L."/>
            <person name="Tyson G.W."/>
        </authorList>
    </citation>
    <scope>NUCLEOTIDE SEQUENCE [LARGE SCALE GENOMIC DNA]</scope>
</reference>
<evidence type="ECO:0000313" key="14">
    <source>
        <dbReference type="EMBL" id="KFB78276.1"/>
    </source>
</evidence>
<keyword evidence="6 10" id="KW-0067">ATP-binding</keyword>
<dbReference type="InterPro" id="IPR005148">
    <property type="entry name" value="Arg-tRNA-synth_N"/>
</dbReference>
<dbReference type="Gene3D" id="3.30.1360.70">
    <property type="entry name" value="Arginyl tRNA synthetase N-terminal domain"/>
    <property type="match status" value="1"/>
</dbReference>
<evidence type="ECO:0000256" key="7">
    <source>
        <dbReference type="ARBA" id="ARBA00022917"/>
    </source>
</evidence>
<keyword evidence="7 10" id="KW-0648">Protein biosynthesis</keyword>
<dbReference type="FunFam" id="1.10.730.10:FF:000008">
    <property type="entry name" value="Arginine--tRNA ligase"/>
    <property type="match status" value="1"/>
</dbReference>
<dbReference type="SUPFAM" id="SSF55190">
    <property type="entry name" value="Arginyl-tRNA synthetase (ArgRS), N-terminal 'additional' domain"/>
    <property type="match status" value="1"/>
</dbReference>
<feature type="domain" description="DALR anticodon binding" evidence="12">
    <location>
        <begin position="505"/>
        <end position="622"/>
    </location>
</feature>
<accession>A0A080MBD4</accession>
<dbReference type="PANTHER" id="PTHR11956:SF5">
    <property type="entry name" value="ARGININE--TRNA LIGASE, CYTOPLASMIC"/>
    <property type="match status" value="1"/>
</dbReference>
<dbReference type="Proteomes" id="UP000021315">
    <property type="component" value="Unassembled WGS sequence"/>
</dbReference>
<dbReference type="HAMAP" id="MF_00123">
    <property type="entry name" value="Arg_tRNA_synth"/>
    <property type="match status" value="1"/>
</dbReference>
<protein>
    <recommendedName>
        <fullName evidence="10">Arginine--tRNA ligase</fullName>
        <ecNumber evidence="10">6.1.1.19</ecNumber>
    </recommendedName>
    <alternativeName>
        <fullName evidence="10">Arginyl-tRNA synthetase</fullName>
        <shortName evidence="10">ArgRS</shortName>
    </alternativeName>
</protein>
<keyword evidence="5 10" id="KW-0547">Nucleotide-binding</keyword>
<evidence type="ECO:0000256" key="4">
    <source>
        <dbReference type="ARBA" id="ARBA00022598"/>
    </source>
</evidence>
<dbReference type="SMART" id="SM01016">
    <property type="entry name" value="Arg_tRNA_synt_N"/>
    <property type="match status" value="1"/>
</dbReference>
<dbReference type="InterPro" id="IPR009080">
    <property type="entry name" value="tRNAsynth_Ia_anticodon-bd"/>
</dbReference>
<keyword evidence="8 10" id="KW-0030">Aminoacyl-tRNA synthetase</keyword>
<comment type="similarity">
    <text evidence="2 10 11">Belongs to the class-I aminoacyl-tRNA synthetase family.</text>
</comment>
<dbReference type="EC" id="6.1.1.19" evidence="10"/>
<keyword evidence="4 10" id="KW-0436">Ligase</keyword>
<comment type="subunit">
    <text evidence="10">Monomer.</text>
</comment>
<dbReference type="NCBIfam" id="TIGR00456">
    <property type="entry name" value="argS"/>
    <property type="match status" value="1"/>
</dbReference>
<name>A0A080MBD4_9PROT</name>
<dbReference type="Gene3D" id="3.40.50.620">
    <property type="entry name" value="HUPs"/>
    <property type="match status" value="1"/>
</dbReference>
<gene>
    <name evidence="10 14" type="primary">argS</name>
    <name evidence="14" type="ORF">AW06_000382</name>
</gene>
<dbReference type="SUPFAM" id="SSF47323">
    <property type="entry name" value="Anticodon-binding domain of a subclass of class I aminoacyl-tRNA synthetases"/>
    <property type="match status" value="1"/>
</dbReference>
<dbReference type="GO" id="GO:0005737">
    <property type="term" value="C:cytoplasm"/>
    <property type="evidence" value="ECO:0007669"/>
    <property type="project" value="UniProtKB-SubCell"/>
</dbReference>
<evidence type="ECO:0000256" key="1">
    <source>
        <dbReference type="ARBA" id="ARBA00004496"/>
    </source>
</evidence>
<comment type="subcellular location">
    <subcellularLocation>
        <location evidence="1 10">Cytoplasm</location>
    </subcellularLocation>
</comment>
<dbReference type="Pfam" id="PF00750">
    <property type="entry name" value="tRNA-synt_1d"/>
    <property type="match status" value="2"/>
</dbReference>
<organism evidence="14 15">
    <name type="scientific">Candidatus Accumulibacter cognatus</name>
    <dbReference type="NCBI Taxonomy" id="2954383"/>
    <lineage>
        <taxon>Bacteria</taxon>
        <taxon>Pseudomonadati</taxon>
        <taxon>Pseudomonadota</taxon>
        <taxon>Betaproteobacteria</taxon>
        <taxon>Candidatus Accumulibacter</taxon>
    </lineage>
</organism>
<dbReference type="InterPro" id="IPR001278">
    <property type="entry name" value="Arg-tRNA-ligase"/>
</dbReference>
<dbReference type="InterPro" id="IPR036695">
    <property type="entry name" value="Arg-tRNA-synth_N_sf"/>
</dbReference>
<dbReference type="InterPro" id="IPR008909">
    <property type="entry name" value="DALR_anticod-bd"/>
</dbReference>
<evidence type="ECO:0000259" key="12">
    <source>
        <dbReference type="SMART" id="SM00836"/>
    </source>
</evidence>
<dbReference type="AlphaFoldDB" id="A0A080MBD4"/>
<evidence type="ECO:0000256" key="11">
    <source>
        <dbReference type="RuleBase" id="RU363038"/>
    </source>
</evidence>
<comment type="catalytic activity">
    <reaction evidence="9 10">
        <text>tRNA(Arg) + L-arginine + ATP = L-arginyl-tRNA(Arg) + AMP + diphosphate</text>
        <dbReference type="Rhea" id="RHEA:20301"/>
        <dbReference type="Rhea" id="RHEA-COMP:9658"/>
        <dbReference type="Rhea" id="RHEA-COMP:9673"/>
        <dbReference type="ChEBI" id="CHEBI:30616"/>
        <dbReference type="ChEBI" id="CHEBI:32682"/>
        <dbReference type="ChEBI" id="CHEBI:33019"/>
        <dbReference type="ChEBI" id="CHEBI:78442"/>
        <dbReference type="ChEBI" id="CHEBI:78513"/>
        <dbReference type="ChEBI" id="CHEBI:456215"/>
        <dbReference type="EC" id="6.1.1.19"/>
    </reaction>
</comment>
<dbReference type="EMBL" id="JDST02000007">
    <property type="protein sequence ID" value="KFB78276.1"/>
    <property type="molecule type" value="Genomic_DNA"/>
</dbReference>
<dbReference type="GO" id="GO:0004814">
    <property type="term" value="F:arginine-tRNA ligase activity"/>
    <property type="evidence" value="ECO:0007669"/>
    <property type="project" value="UniProtKB-UniRule"/>
</dbReference>
<evidence type="ECO:0000313" key="15">
    <source>
        <dbReference type="Proteomes" id="UP000021315"/>
    </source>
</evidence>